<sequence>MRRVDKHIGRALKAAPLPFHPKTQWIRRWNDRKDRLPSASNISPQAFVVEAWSPAGATIPLTLSFISATDERMFQRSFTAGETYSRLSVAYADIAGAIDLSAPYLVQIEPVGDAEGLEICFGLMDFVATDIVAPAPIALPADNRIPKAKVIVWDLDNTLWDGTLVETGVDGLTLRNDVVEAIRELDRRGILHAVASKNDEAEALAALAHFGLQDLFLAPQIGWGPKSDSISAIAAALDLGIDSFIFVDDQPFERGEVQAAHPAIAVLTHEDAPTLPGHPRCDVPITAESGRRRDMYRAEAQRREAQAFQPTDYLGFLIESGIHLTITALDETNVERVYELSQRTNQLNFRGTRFTRQQVQHMIHDPHRLGMVLSCDDRFGDYGIIGFAVLEPGSGTLLDFFMSCRVQRKHVEHAAFAYMLDELRRHGQTQMKALMRRTDRNRASCSLLENLGFVSHPGSNGEEIWHRDTAQPIPQADVVRVTASIVSAEEPASA</sequence>
<protein>
    <submittedName>
        <fullName evidence="1">HAD-IIIC family phosphatase</fullName>
    </submittedName>
</protein>
<dbReference type="InterPro" id="IPR023214">
    <property type="entry name" value="HAD_sf"/>
</dbReference>
<dbReference type="InterPro" id="IPR016181">
    <property type="entry name" value="Acyl_CoA_acyltransferase"/>
</dbReference>
<evidence type="ECO:0000313" key="2">
    <source>
        <dbReference type="Proteomes" id="UP000469430"/>
    </source>
</evidence>
<dbReference type="AlphaFoldDB" id="A0A6I4TYC8"/>
<dbReference type="SUPFAM" id="SSF56784">
    <property type="entry name" value="HAD-like"/>
    <property type="match status" value="1"/>
</dbReference>
<accession>A0A6I4TYC8</accession>
<gene>
    <name evidence="1" type="ORF">GRI97_12385</name>
</gene>
<dbReference type="NCBIfam" id="TIGR01686">
    <property type="entry name" value="FkbH"/>
    <property type="match status" value="1"/>
</dbReference>
<dbReference type="Gene3D" id="3.40.630.30">
    <property type="match status" value="1"/>
</dbReference>
<reference evidence="1 2" key="1">
    <citation type="submission" date="2019-12" db="EMBL/GenBank/DDBJ databases">
        <title>Genomic-based taxomic classification of the family Erythrobacteraceae.</title>
        <authorList>
            <person name="Xu L."/>
        </authorList>
    </citation>
    <scope>NUCLEOTIDE SEQUENCE [LARGE SCALE GENOMIC DNA]</scope>
    <source>
        <strain evidence="1 2">S36</strain>
    </source>
</reference>
<keyword evidence="2" id="KW-1185">Reference proteome</keyword>
<dbReference type="NCBIfam" id="TIGR01681">
    <property type="entry name" value="HAD-SF-IIIC"/>
    <property type="match status" value="1"/>
</dbReference>
<comment type="caution">
    <text evidence="1">The sequence shown here is derived from an EMBL/GenBank/DDBJ whole genome shotgun (WGS) entry which is preliminary data.</text>
</comment>
<dbReference type="Gene3D" id="3.40.50.1000">
    <property type="entry name" value="HAD superfamily/HAD-like"/>
    <property type="match status" value="1"/>
</dbReference>
<dbReference type="EMBL" id="WTYJ01000002">
    <property type="protein sequence ID" value="MXO99787.1"/>
    <property type="molecule type" value="Genomic_DNA"/>
</dbReference>
<organism evidence="1 2">
    <name type="scientific">Croceibacterium xixiisoli</name>
    <dbReference type="NCBI Taxonomy" id="1476466"/>
    <lineage>
        <taxon>Bacteria</taxon>
        <taxon>Pseudomonadati</taxon>
        <taxon>Pseudomonadota</taxon>
        <taxon>Alphaproteobacteria</taxon>
        <taxon>Sphingomonadales</taxon>
        <taxon>Erythrobacteraceae</taxon>
        <taxon>Croceibacterium</taxon>
    </lineage>
</organism>
<dbReference type="InterPro" id="IPR010033">
    <property type="entry name" value="HAD_SF_ppase_IIIC"/>
</dbReference>
<proteinExistence type="predicted"/>
<dbReference type="InterPro" id="IPR036412">
    <property type="entry name" value="HAD-like_sf"/>
</dbReference>
<dbReference type="Proteomes" id="UP000469430">
    <property type="component" value="Unassembled WGS sequence"/>
</dbReference>
<dbReference type="SUPFAM" id="SSF55729">
    <property type="entry name" value="Acyl-CoA N-acyltransferases (Nat)"/>
    <property type="match status" value="1"/>
</dbReference>
<name>A0A6I4TYC8_9SPHN</name>
<evidence type="ECO:0000313" key="1">
    <source>
        <dbReference type="EMBL" id="MXO99787.1"/>
    </source>
</evidence>
<dbReference type="InterPro" id="IPR010037">
    <property type="entry name" value="FkbH_domain"/>
</dbReference>